<feature type="region of interest" description="Disordered" evidence="5">
    <location>
        <begin position="1"/>
        <end position="25"/>
    </location>
</feature>
<feature type="transmembrane region" description="Helical" evidence="6">
    <location>
        <begin position="235"/>
        <end position="256"/>
    </location>
</feature>
<evidence type="ECO:0000256" key="1">
    <source>
        <dbReference type="ARBA" id="ARBA00004141"/>
    </source>
</evidence>
<dbReference type="InterPro" id="IPR050598">
    <property type="entry name" value="AminoAcid_Transporter"/>
</dbReference>
<proteinExistence type="predicted"/>
<dbReference type="InterPro" id="IPR002293">
    <property type="entry name" value="AA/rel_permease1"/>
</dbReference>
<accession>A0A914B007</accession>
<reference evidence="7" key="1">
    <citation type="submission" date="2022-11" db="UniProtKB">
        <authorList>
            <consortium name="EnsemblMetazoa"/>
        </authorList>
    </citation>
    <scope>IDENTIFICATION</scope>
</reference>
<dbReference type="PANTHER" id="PTHR11785:SF375">
    <property type="entry name" value="AMINO ACID TRANSPORTER"/>
    <property type="match status" value="1"/>
</dbReference>
<evidence type="ECO:0000313" key="7">
    <source>
        <dbReference type="EnsemblMetazoa" id="XP_038069248.1"/>
    </source>
</evidence>
<dbReference type="Proteomes" id="UP000887568">
    <property type="component" value="Unplaced"/>
</dbReference>
<keyword evidence="4 6" id="KW-0472">Membrane</keyword>
<keyword evidence="3 6" id="KW-1133">Transmembrane helix</keyword>
<feature type="transmembrane region" description="Helical" evidence="6">
    <location>
        <begin position="164"/>
        <end position="194"/>
    </location>
</feature>
<dbReference type="AlphaFoldDB" id="A0A914B007"/>
<dbReference type="PANTHER" id="PTHR11785">
    <property type="entry name" value="AMINO ACID TRANSPORTER"/>
    <property type="match status" value="1"/>
</dbReference>
<comment type="subcellular location">
    <subcellularLocation>
        <location evidence="1">Membrane</location>
        <topology evidence="1">Multi-pass membrane protein</topology>
    </subcellularLocation>
</comment>
<dbReference type="RefSeq" id="XP_038069248.1">
    <property type="nucleotide sequence ID" value="XM_038213320.1"/>
</dbReference>
<feature type="transmembrane region" description="Helical" evidence="6">
    <location>
        <begin position="206"/>
        <end position="223"/>
    </location>
</feature>
<dbReference type="GO" id="GO:0016020">
    <property type="term" value="C:membrane"/>
    <property type="evidence" value="ECO:0007669"/>
    <property type="project" value="UniProtKB-SubCell"/>
</dbReference>
<dbReference type="GO" id="GO:0015179">
    <property type="term" value="F:L-amino acid transmembrane transporter activity"/>
    <property type="evidence" value="ECO:0007669"/>
    <property type="project" value="TreeGrafter"/>
</dbReference>
<keyword evidence="2 6" id="KW-0812">Transmembrane</keyword>
<feature type="transmembrane region" description="Helical" evidence="6">
    <location>
        <begin position="118"/>
        <end position="143"/>
    </location>
</feature>
<dbReference type="EnsemblMetazoa" id="XM_038213320.1">
    <property type="protein sequence ID" value="XP_038069248.1"/>
    <property type="gene ID" value="LOC119738423"/>
</dbReference>
<evidence type="ECO:0000256" key="2">
    <source>
        <dbReference type="ARBA" id="ARBA00022692"/>
    </source>
</evidence>
<name>A0A914B007_PATMI</name>
<evidence type="ECO:0000256" key="5">
    <source>
        <dbReference type="SAM" id="MobiDB-lite"/>
    </source>
</evidence>
<dbReference type="GeneID" id="119738423"/>
<evidence type="ECO:0000256" key="6">
    <source>
        <dbReference type="SAM" id="Phobius"/>
    </source>
</evidence>
<dbReference type="Gene3D" id="1.20.1740.10">
    <property type="entry name" value="Amino acid/polyamine transporter I"/>
    <property type="match status" value="1"/>
</dbReference>
<keyword evidence="8" id="KW-1185">Reference proteome</keyword>
<organism evidence="7 8">
    <name type="scientific">Patiria miniata</name>
    <name type="common">Bat star</name>
    <name type="synonym">Asterina miniata</name>
    <dbReference type="NCBI Taxonomy" id="46514"/>
    <lineage>
        <taxon>Eukaryota</taxon>
        <taxon>Metazoa</taxon>
        <taxon>Echinodermata</taxon>
        <taxon>Eleutherozoa</taxon>
        <taxon>Asterozoa</taxon>
        <taxon>Asteroidea</taxon>
        <taxon>Valvatacea</taxon>
        <taxon>Valvatida</taxon>
        <taxon>Asterinidae</taxon>
        <taxon>Patiria</taxon>
    </lineage>
</organism>
<evidence type="ECO:0000256" key="4">
    <source>
        <dbReference type="ARBA" id="ARBA00023136"/>
    </source>
</evidence>
<feature type="transmembrane region" description="Helical" evidence="6">
    <location>
        <begin position="88"/>
        <end position="106"/>
    </location>
</feature>
<dbReference type="Pfam" id="PF13520">
    <property type="entry name" value="AA_permease_2"/>
    <property type="match status" value="1"/>
</dbReference>
<evidence type="ECO:0000313" key="8">
    <source>
        <dbReference type="Proteomes" id="UP000887568"/>
    </source>
</evidence>
<protein>
    <submittedName>
        <fullName evidence="7">Uncharacterized protein</fullName>
    </submittedName>
</protein>
<sequence>MPNNIQLSTLRRTSSLRRSKRHEIGTSTSDITSLVVSSEYQGNDEKHQPCDAAIYPTKDAEASAPAAPGPLPDPPPADAVYMRRHANLLHCVCLILGATIGPNVFLSPSVFIANSTSVWSSTIIIIFCGAVCTIAALCYADLITAFKQSGGELIFYYRPLSDRAAYIQAWMALIIGRTGGLAVSAVAFASLLILPFYPSYLESPKGLIRIVAVITLLALFYLNCVSVQWALRLQVVFTAVKVVGLLFIIIAAFQTICQGNIETLQHSLDYRVDFQFNKFAMQIFSIINLFFGW</sequence>
<evidence type="ECO:0000256" key="3">
    <source>
        <dbReference type="ARBA" id="ARBA00022989"/>
    </source>
</evidence>